<feature type="transmembrane region" description="Helical" evidence="1">
    <location>
        <begin position="12"/>
        <end position="33"/>
    </location>
</feature>
<keyword evidence="1" id="KW-0472">Membrane</keyword>
<gene>
    <name evidence="3" type="ordered locus">Arnit_0792</name>
</gene>
<feature type="transmembrane region" description="Helical" evidence="1">
    <location>
        <begin position="40"/>
        <end position="62"/>
    </location>
</feature>
<sequence length="235" mass="26859" precursor="true">MLFSLKKFVSFFLEPFTFGFLVLLLAFIFLLFNSYKKAKVSLFLGLAFIFLISNSVFSNFLISPLENQYKNQKNIDISKVEYILLLGGDFESRAYEVIKLSLKLKDTKIITSGYAGKKLISDALYAKNELISLGINENRIIMQDKPKDTIEEAISIKKLINNKPFILVTSAYHMPRAMKIFKMQGLNPIAMPTNFMAKKQKSNSYLSIKDLKKVSIAIHEYIGLAWLKIKDILSN</sequence>
<feature type="domain" description="DUF218" evidence="2">
    <location>
        <begin position="82"/>
        <end position="223"/>
    </location>
</feature>
<dbReference type="Gene3D" id="3.40.50.620">
    <property type="entry name" value="HUPs"/>
    <property type="match status" value="1"/>
</dbReference>
<organism evidence="3 4">
    <name type="scientific">Arcobacter nitrofigilis (strain ATCC 33309 / DSM 7299 / CCUG 15893 / LMG 7604 / NCTC 12251 / CI)</name>
    <name type="common">Campylobacter nitrofigilis</name>
    <dbReference type="NCBI Taxonomy" id="572480"/>
    <lineage>
        <taxon>Bacteria</taxon>
        <taxon>Pseudomonadati</taxon>
        <taxon>Campylobacterota</taxon>
        <taxon>Epsilonproteobacteria</taxon>
        <taxon>Campylobacterales</taxon>
        <taxon>Arcobacteraceae</taxon>
        <taxon>Arcobacter</taxon>
    </lineage>
</organism>
<dbReference type="Proteomes" id="UP000000939">
    <property type="component" value="Chromosome"/>
</dbReference>
<dbReference type="EMBL" id="CP001999">
    <property type="protein sequence ID" value="ADG92456.1"/>
    <property type="molecule type" value="Genomic_DNA"/>
</dbReference>
<dbReference type="eggNOG" id="COG1434">
    <property type="taxonomic scope" value="Bacteria"/>
</dbReference>
<dbReference type="KEGG" id="ant:Arnit_0792"/>
<keyword evidence="1" id="KW-1133">Transmembrane helix</keyword>
<accession>D5V2M4</accession>
<dbReference type="PANTHER" id="PTHR30336:SF4">
    <property type="entry name" value="ENVELOPE BIOGENESIS FACTOR ELYC"/>
    <property type="match status" value="1"/>
</dbReference>
<evidence type="ECO:0000313" key="3">
    <source>
        <dbReference type="EMBL" id="ADG92456.1"/>
    </source>
</evidence>
<reference evidence="3 4" key="1">
    <citation type="journal article" date="2010" name="Stand. Genomic Sci.">
        <title>Complete genome sequence of Arcobacter nitrofigilis type strain (CI).</title>
        <authorList>
            <person name="Pati A."/>
            <person name="Gronow S."/>
            <person name="Lapidus A."/>
            <person name="Copeland A."/>
            <person name="Glavina Del Rio T."/>
            <person name="Nolan M."/>
            <person name="Lucas S."/>
            <person name="Tice H."/>
            <person name="Cheng J.F."/>
            <person name="Han C."/>
            <person name="Chertkov O."/>
            <person name="Bruce D."/>
            <person name="Tapia R."/>
            <person name="Goodwin L."/>
            <person name="Pitluck S."/>
            <person name="Liolios K."/>
            <person name="Ivanova N."/>
            <person name="Mavromatis K."/>
            <person name="Chen A."/>
            <person name="Palaniappan K."/>
            <person name="Land M."/>
            <person name="Hauser L."/>
            <person name="Chang Y.J."/>
            <person name="Jeffries C.D."/>
            <person name="Detter J.C."/>
            <person name="Rohde M."/>
            <person name="Goker M."/>
            <person name="Bristow J."/>
            <person name="Eisen J.A."/>
            <person name="Markowitz V."/>
            <person name="Hugenholtz P."/>
            <person name="Klenk H.P."/>
            <person name="Kyrpides N.C."/>
        </authorList>
    </citation>
    <scope>NUCLEOTIDE SEQUENCE [LARGE SCALE GENOMIC DNA]</scope>
    <source>
        <strain evidence="4">ATCC 33309 / DSM 7299 / CCUG 15893 / LMG 7604 / NCTC 12251 / CI</strain>
    </source>
</reference>
<dbReference type="STRING" id="572480.Arnit_0792"/>
<evidence type="ECO:0000259" key="2">
    <source>
        <dbReference type="Pfam" id="PF02698"/>
    </source>
</evidence>
<name>D5V2M4_ARCNC</name>
<dbReference type="GO" id="GO:0000270">
    <property type="term" value="P:peptidoglycan metabolic process"/>
    <property type="evidence" value="ECO:0007669"/>
    <property type="project" value="TreeGrafter"/>
</dbReference>
<dbReference type="InterPro" id="IPR003848">
    <property type="entry name" value="DUF218"/>
</dbReference>
<dbReference type="Pfam" id="PF02698">
    <property type="entry name" value="DUF218"/>
    <property type="match status" value="1"/>
</dbReference>
<dbReference type="GO" id="GO:0005886">
    <property type="term" value="C:plasma membrane"/>
    <property type="evidence" value="ECO:0007669"/>
    <property type="project" value="TreeGrafter"/>
</dbReference>
<protein>
    <recommendedName>
        <fullName evidence="2">DUF218 domain-containing protein</fullName>
    </recommendedName>
</protein>
<dbReference type="CDD" id="cd06259">
    <property type="entry name" value="YdcF-like"/>
    <property type="match status" value="1"/>
</dbReference>
<dbReference type="PANTHER" id="PTHR30336">
    <property type="entry name" value="INNER MEMBRANE PROTEIN, PROBABLE PERMEASE"/>
    <property type="match status" value="1"/>
</dbReference>
<dbReference type="GO" id="GO:0043164">
    <property type="term" value="P:Gram-negative-bacterium-type cell wall biogenesis"/>
    <property type="evidence" value="ECO:0007669"/>
    <property type="project" value="TreeGrafter"/>
</dbReference>
<keyword evidence="4" id="KW-1185">Reference proteome</keyword>
<dbReference type="RefSeq" id="WP_013134601.1">
    <property type="nucleotide sequence ID" value="NC_014166.1"/>
</dbReference>
<proteinExistence type="predicted"/>
<dbReference type="HOGENOM" id="CLU_053514_0_1_7"/>
<evidence type="ECO:0000256" key="1">
    <source>
        <dbReference type="SAM" id="Phobius"/>
    </source>
</evidence>
<dbReference type="InterPro" id="IPR014729">
    <property type="entry name" value="Rossmann-like_a/b/a_fold"/>
</dbReference>
<dbReference type="AlphaFoldDB" id="D5V2M4"/>
<dbReference type="InterPro" id="IPR051599">
    <property type="entry name" value="Cell_Envelope_Assoc"/>
</dbReference>
<dbReference type="OrthoDB" id="9809813at2"/>
<evidence type="ECO:0000313" key="4">
    <source>
        <dbReference type="Proteomes" id="UP000000939"/>
    </source>
</evidence>
<keyword evidence="1" id="KW-0812">Transmembrane</keyword>